<dbReference type="GO" id="GO:0046872">
    <property type="term" value="F:metal ion binding"/>
    <property type="evidence" value="ECO:0007669"/>
    <property type="project" value="UniProtKB-KW"/>
</dbReference>
<keyword evidence="12" id="KW-1185">Reference proteome</keyword>
<sequence length="166" mass="18350">MPRRVASVGARTSWLMAAIATGSGASELEEEETAAADQQQKQQQSRTTPAEGSLYSREGLIRYILCCGQDCSKRGGLRDKPSKPSDAYHTCYVLSGLSSAQHRWDLTYVNEDETILPEPKWVVSPCAEGAQIFDEEDRVGTIHPVYTIPQESVDDMKAYFAARQGF</sequence>
<evidence type="ECO:0000256" key="8">
    <source>
        <dbReference type="SAM" id="MobiDB-lite"/>
    </source>
</evidence>
<keyword evidence="4" id="KW-0808">Transferase</keyword>
<keyword evidence="7" id="KW-0862">Zinc</keyword>
<comment type="cofactor">
    <cofactor evidence="1">
        <name>Zn(2+)</name>
        <dbReference type="ChEBI" id="CHEBI:29105"/>
    </cofactor>
</comment>
<keyword evidence="6" id="KW-0677">Repeat</keyword>
<dbReference type="PANTHER" id="PTHR11774">
    <property type="entry name" value="GERANYLGERANYL TRANSFERASE TYPE BETA SUBUNIT"/>
    <property type="match status" value="1"/>
</dbReference>
<evidence type="ECO:0000256" key="2">
    <source>
        <dbReference type="ARBA" id="ARBA00010497"/>
    </source>
</evidence>
<dbReference type="EMBL" id="CAMGZC010002473">
    <property type="protein sequence ID" value="CAI0654934.1"/>
    <property type="molecule type" value="Genomic_DNA"/>
</dbReference>
<evidence type="ECO:0000256" key="5">
    <source>
        <dbReference type="ARBA" id="ARBA00022723"/>
    </source>
</evidence>
<comment type="caution">
    <text evidence="11">The sequence shown here is derived from an EMBL/GenBank/DDBJ whole genome shotgun (WGS) entry which is preliminary data.</text>
</comment>
<evidence type="ECO:0000256" key="4">
    <source>
        <dbReference type="ARBA" id="ARBA00022679"/>
    </source>
</evidence>
<keyword evidence="5" id="KW-0479">Metal-binding</keyword>
<evidence type="ECO:0000259" key="10">
    <source>
        <dbReference type="Pfam" id="PF00432"/>
    </source>
</evidence>
<organism evidence="11 12">
    <name type="scientific">Colletotrichum noveboracense</name>
    <dbReference type="NCBI Taxonomy" id="2664923"/>
    <lineage>
        <taxon>Eukaryota</taxon>
        <taxon>Fungi</taxon>
        <taxon>Dikarya</taxon>
        <taxon>Ascomycota</taxon>
        <taxon>Pezizomycotina</taxon>
        <taxon>Sordariomycetes</taxon>
        <taxon>Hypocreomycetidae</taxon>
        <taxon>Glomerellales</taxon>
        <taxon>Glomerellaceae</taxon>
        <taxon>Colletotrichum</taxon>
        <taxon>Colletotrichum gloeosporioides species complex</taxon>
    </lineage>
</organism>
<dbReference type="InterPro" id="IPR045089">
    <property type="entry name" value="PGGT1B-like"/>
</dbReference>
<dbReference type="InterPro" id="IPR008930">
    <property type="entry name" value="Terpenoid_cyclase/PrenylTrfase"/>
</dbReference>
<dbReference type="SUPFAM" id="SSF48239">
    <property type="entry name" value="Terpenoid cyclases/Protein prenyltransferases"/>
    <property type="match status" value="1"/>
</dbReference>
<protein>
    <recommendedName>
        <fullName evidence="10">Prenyltransferase alpha-alpha toroid domain-containing protein</fullName>
    </recommendedName>
</protein>
<evidence type="ECO:0000313" key="11">
    <source>
        <dbReference type="EMBL" id="CAI0654934.1"/>
    </source>
</evidence>
<evidence type="ECO:0000256" key="9">
    <source>
        <dbReference type="SAM" id="SignalP"/>
    </source>
</evidence>
<dbReference type="Gene3D" id="1.50.10.20">
    <property type="match status" value="1"/>
</dbReference>
<evidence type="ECO:0000313" key="12">
    <source>
        <dbReference type="Proteomes" id="UP001152533"/>
    </source>
</evidence>
<dbReference type="Pfam" id="PF00432">
    <property type="entry name" value="Prenyltrans"/>
    <property type="match status" value="1"/>
</dbReference>
<feature type="region of interest" description="Disordered" evidence="8">
    <location>
        <begin position="23"/>
        <end position="51"/>
    </location>
</feature>
<accession>A0A9W4S8L2</accession>
<keyword evidence="3" id="KW-0637">Prenyltransferase</keyword>
<gene>
    <name evidence="11" type="ORF">CGXH109_LOCUS143452</name>
</gene>
<dbReference type="Proteomes" id="UP001152533">
    <property type="component" value="Unassembled WGS sequence"/>
</dbReference>
<reference evidence="11" key="1">
    <citation type="submission" date="2022-08" db="EMBL/GenBank/DDBJ databases">
        <authorList>
            <person name="Giroux E."/>
            <person name="Giroux E."/>
        </authorList>
    </citation>
    <scope>NUCLEOTIDE SEQUENCE</scope>
    <source>
        <strain evidence="11">H1091258</strain>
    </source>
</reference>
<comment type="similarity">
    <text evidence="2">Belongs to the protein prenyltransferase subunit beta family.</text>
</comment>
<keyword evidence="9" id="KW-0732">Signal</keyword>
<dbReference type="InterPro" id="IPR001330">
    <property type="entry name" value="Prenyltrans"/>
</dbReference>
<evidence type="ECO:0000256" key="1">
    <source>
        <dbReference type="ARBA" id="ARBA00001947"/>
    </source>
</evidence>
<feature type="compositionally biased region" description="Low complexity" evidence="8">
    <location>
        <begin position="35"/>
        <end position="44"/>
    </location>
</feature>
<dbReference type="GO" id="GO:0005965">
    <property type="term" value="C:protein farnesyltransferase complex"/>
    <property type="evidence" value="ECO:0007669"/>
    <property type="project" value="TreeGrafter"/>
</dbReference>
<evidence type="ECO:0000256" key="7">
    <source>
        <dbReference type="ARBA" id="ARBA00022833"/>
    </source>
</evidence>
<name>A0A9W4S8L2_9PEZI</name>
<dbReference type="GO" id="GO:0004660">
    <property type="term" value="F:protein farnesyltransferase activity"/>
    <property type="evidence" value="ECO:0007669"/>
    <property type="project" value="TreeGrafter"/>
</dbReference>
<proteinExistence type="inferred from homology"/>
<evidence type="ECO:0000256" key="3">
    <source>
        <dbReference type="ARBA" id="ARBA00022602"/>
    </source>
</evidence>
<evidence type="ECO:0000256" key="6">
    <source>
        <dbReference type="ARBA" id="ARBA00022737"/>
    </source>
</evidence>
<feature type="domain" description="Prenyltransferase alpha-alpha toroid" evidence="10">
    <location>
        <begin position="53"/>
        <end position="148"/>
    </location>
</feature>
<feature type="signal peptide" evidence="9">
    <location>
        <begin position="1"/>
        <end position="25"/>
    </location>
</feature>
<feature type="chain" id="PRO_5040804142" description="Prenyltransferase alpha-alpha toroid domain-containing protein" evidence="9">
    <location>
        <begin position="26"/>
        <end position="166"/>
    </location>
</feature>
<dbReference type="PANTHER" id="PTHR11774:SF6">
    <property type="entry name" value="PROTEIN FARNESYLTRANSFERASE SUBUNIT BETA"/>
    <property type="match status" value="1"/>
</dbReference>
<dbReference type="AlphaFoldDB" id="A0A9W4S8L2"/>